<comment type="caution">
    <text evidence="1">The sequence shown here is derived from an EMBL/GenBank/DDBJ whole genome shotgun (WGS) entry which is preliminary data.</text>
</comment>
<sequence length="137" mass="15220">MEDKEIFLQFLAHDYSDGYWTDVAVLEAGKLAKPLPVADWIILCDAWRSYDPLVQARIAEVAGDVTPWHDEIGAMLISMLASDDPDVVEASVDSLHQQYQAVPQRFNREHLAESLKSVSARSGVAGIALGELRKKLK</sequence>
<organism evidence="1 2">
    <name type="scientific">Blastopirellula marina DSM 3645</name>
    <dbReference type="NCBI Taxonomy" id="314230"/>
    <lineage>
        <taxon>Bacteria</taxon>
        <taxon>Pseudomonadati</taxon>
        <taxon>Planctomycetota</taxon>
        <taxon>Planctomycetia</taxon>
        <taxon>Pirellulales</taxon>
        <taxon>Pirellulaceae</taxon>
        <taxon>Blastopirellula</taxon>
    </lineage>
</organism>
<name>A3ZYQ5_9BACT</name>
<dbReference type="HOGENOM" id="CLU_1861299_0_0_0"/>
<dbReference type="EMBL" id="AANZ01000022">
    <property type="protein sequence ID" value="EAQ78254.1"/>
    <property type="molecule type" value="Genomic_DNA"/>
</dbReference>
<dbReference type="Proteomes" id="UP000004358">
    <property type="component" value="Unassembled WGS sequence"/>
</dbReference>
<accession>A3ZYQ5</accession>
<dbReference type="AlphaFoldDB" id="A3ZYQ5"/>
<gene>
    <name evidence="1" type="ORF">DSM3645_17996</name>
</gene>
<dbReference type="RefSeq" id="WP_002651496.1">
    <property type="nucleotide sequence ID" value="NZ_CH672376.1"/>
</dbReference>
<protein>
    <submittedName>
        <fullName evidence="1">Uncharacterized protein</fullName>
    </submittedName>
</protein>
<proteinExistence type="predicted"/>
<reference evidence="1 2" key="1">
    <citation type="submission" date="2006-02" db="EMBL/GenBank/DDBJ databases">
        <authorList>
            <person name="Amann R."/>
            <person name="Ferriera S."/>
            <person name="Johnson J."/>
            <person name="Kravitz S."/>
            <person name="Halpern A."/>
            <person name="Remington K."/>
            <person name="Beeson K."/>
            <person name="Tran B."/>
            <person name="Rogers Y.-H."/>
            <person name="Friedman R."/>
            <person name="Venter J.C."/>
        </authorList>
    </citation>
    <scope>NUCLEOTIDE SEQUENCE [LARGE SCALE GENOMIC DNA]</scope>
    <source>
        <strain evidence="1 2">DSM 3645</strain>
    </source>
</reference>
<evidence type="ECO:0000313" key="1">
    <source>
        <dbReference type="EMBL" id="EAQ78254.1"/>
    </source>
</evidence>
<evidence type="ECO:0000313" key="2">
    <source>
        <dbReference type="Proteomes" id="UP000004358"/>
    </source>
</evidence>